<name>A0A225DG41_9BACT</name>
<evidence type="ECO:0000313" key="2">
    <source>
        <dbReference type="Proteomes" id="UP000214646"/>
    </source>
</evidence>
<accession>A0A225DG41</accession>
<reference evidence="2" key="1">
    <citation type="submission" date="2017-06" db="EMBL/GenBank/DDBJ databases">
        <title>Genome analysis of Fimbriiglobus ruber SP5, the first member of the order Planctomycetales with confirmed chitinolytic capability.</title>
        <authorList>
            <person name="Ravin N.V."/>
            <person name="Rakitin A.L."/>
            <person name="Ivanova A.A."/>
            <person name="Beletsky A.V."/>
            <person name="Kulichevskaya I.S."/>
            <person name="Mardanov A.V."/>
            <person name="Dedysh S.N."/>
        </authorList>
    </citation>
    <scope>NUCLEOTIDE SEQUENCE [LARGE SCALE GENOMIC DNA]</scope>
    <source>
        <strain evidence="2">SP5</strain>
    </source>
</reference>
<sequence length="74" mass="8463">MAKPSEQIEHPILGTLGWLSEYSHWYAKLSLSSGGQIDLIVDPSDGDRYEFLPRAAELFRWAIENERRILADAM</sequence>
<dbReference type="RefSeq" id="WP_143393431.1">
    <property type="nucleotide sequence ID" value="NZ_NIDE01000008.1"/>
</dbReference>
<keyword evidence="2" id="KW-1185">Reference proteome</keyword>
<comment type="caution">
    <text evidence="1">The sequence shown here is derived from an EMBL/GenBank/DDBJ whole genome shotgun (WGS) entry which is preliminary data.</text>
</comment>
<protein>
    <submittedName>
        <fullName evidence="1">Uncharacterized protein</fullName>
    </submittedName>
</protein>
<dbReference type="AlphaFoldDB" id="A0A225DG41"/>
<gene>
    <name evidence="1" type="ORF">FRUB_05429</name>
</gene>
<dbReference type="Proteomes" id="UP000214646">
    <property type="component" value="Unassembled WGS sequence"/>
</dbReference>
<evidence type="ECO:0000313" key="1">
    <source>
        <dbReference type="EMBL" id="OWK40510.1"/>
    </source>
</evidence>
<dbReference type="EMBL" id="NIDE01000008">
    <property type="protein sequence ID" value="OWK40510.1"/>
    <property type="molecule type" value="Genomic_DNA"/>
</dbReference>
<organism evidence="1 2">
    <name type="scientific">Fimbriiglobus ruber</name>
    <dbReference type="NCBI Taxonomy" id="1908690"/>
    <lineage>
        <taxon>Bacteria</taxon>
        <taxon>Pseudomonadati</taxon>
        <taxon>Planctomycetota</taxon>
        <taxon>Planctomycetia</taxon>
        <taxon>Gemmatales</taxon>
        <taxon>Gemmataceae</taxon>
        <taxon>Fimbriiglobus</taxon>
    </lineage>
</organism>
<proteinExistence type="predicted"/>